<evidence type="ECO:0008006" key="3">
    <source>
        <dbReference type="Google" id="ProtNLM"/>
    </source>
</evidence>
<organism evidence="1 2">
    <name type="scientific">Acidithiobacillus ferridurans</name>
    <dbReference type="NCBI Taxonomy" id="1232575"/>
    <lineage>
        <taxon>Bacteria</taxon>
        <taxon>Pseudomonadati</taxon>
        <taxon>Pseudomonadota</taxon>
        <taxon>Acidithiobacillia</taxon>
        <taxon>Acidithiobacillales</taxon>
        <taxon>Acidithiobacillaceae</taxon>
        <taxon>Acidithiobacillus</taxon>
    </lineage>
</organism>
<dbReference type="KEGG" id="afj:AFERRID_29960"/>
<evidence type="ECO:0000313" key="2">
    <source>
        <dbReference type="Proteomes" id="UP000280188"/>
    </source>
</evidence>
<dbReference type="EMBL" id="AP018795">
    <property type="protein sequence ID" value="BBF66778.1"/>
    <property type="molecule type" value="Genomic_DNA"/>
</dbReference>
<protein>
    <recommendedName>
        <fullName evidence="3">Sugar ABC transporter</fullName>
    </recommendedName>
</protein>
<proteinExistence type="predicted"/>
<evidence type="ECO:0000313" key="1">
    <source>
        <dbReference type="EMBL" id="BBF66778.1"/>
    </source>
</evidence>
<name>A0A2Z6IM61_ACIFI</name>
<accession>A0A2Z6IM61</accession>
<dbReference type="Proteomes" id="UP000280188">
    <property type="component" value="Chromosome"/>
</dbReference>
<gene>
    <name evidence="1" type="ORF">AFERRID_29960</name>
</gene>
<reference evidence="1 2" key="1">
    <citation type="journal article" date="2018" name="Microbiol. Resour. Announc.">
        <title>Complete Genome Sequence of Acidithiobacillus ferridurans JCM 18981.</title>
        <authorList>
            <person name="Miyauchi T."/>
            <person name="Kouzuma A."/>
            <person name="Abe T."/>
            <person name="Watanabe K."/>
        </authorList>
    </citation>
    <scope>NUCLEOTIDE SEQUENCE [LARGE SCALE GENOMIC DNA]</scope>
    <source>
        <strain evidence="2">ATCC 33020 / DSM 29468 / JCM 18981 / 11Fe</strain>
    </source>
</reference>
<sequence length="189" mass="21196">MNLWWKTRLNEVRMIYTVECSFTDPAAENEWNAFYSDEKLPALISVSGFLTSQRFKLSGGIPSTPTYLAIHTIANEGVLESADYHQNGGGNFAKWQPMITNWHRNIYGGVERFPDVTNDQRLLISNESGDALRALGFQVLRLWATGLDRTPMERWVAISGSLPDPAHRLKADGVCIYVPMGSQLQSDST</sequence>
<dbReference type="AlphaFoldDB" id="A0A2Z6IM61"/>
<keyword evidence="2" id="KW-1185">Reference proteome</keyword>